<dbReference type="InterPro" id="IPR050182">
    <property type="entry name" value="Cytochrome_P450_fam2"/>
</dbReference>
<keyword evidence="15" id="KW-1133">Transmembrane helix</keyword>
<dbReference type="GO" id="GO:0016712">
    <property type="term" value="F:oxidoreductase activity, acting on paired donors, with incorporation or reduction of molecular oxygen, reduced flavin or flavoprotein as one donor, and incorporation of one atom of oxygen"/>
    <property type="evidence" value="ECO:0007669"/>
    <property type="project" value="InterPro"/>
</dbReference>
<comment type="cofactor">
    <cofactor evidence="1 13">
        <name>heme</name>
        <dbReference type="ChEBI" id="CHEBI:30413"/>
    </cofactor>
</comment>
<comment type="subcellular location">
    <subcellularLocation>
        <location evidence="3">Endoplasmic reticulum membrane</location>
    </subcellularLocation>
    <subcellularLocation>
        <location evidence="2">Microsome membrane</location>
    </subcellularLocation>
</comment>
<dbReference type="InterPro" id="IPR036396">
    <property type="entry name" value="Cyt_P450_sf"/>
</dbReference>
<evidence type="ECO:0000256" key="1">
    <source>
        <dbReference type="ARBA" id="ARBA00001971"/>
    </source>
</evidence>
<evidence type="ECO:0000256" key="12">
    <source>
        <dbReference type="ARBA" id="ARBA00023136"/>
    </source>
</evidence>
<feature type="binding site" description="axial binding residue" evidence="13">
    <location>
        <position position="439"/>
    </location>
    <ligand>
        <name>heme</name>
        <dbReference type="ChEBI" id="CHEBI:30413"/>
    </ligand>
    <ligandPart>
        <name>Fe</name>
        <dbReference type="ChEBI" id="CHEBI:18248"/>
    </ligandPart>
</feature>
<keyword evidence="12 15" id="KW-0472">Membrane</keyword>
<evidence type="ECO:0000256" key="6">
    <source>
        <dbReference type="ARBA" id="ARBA00022723"/>
    </source>
</evidence>
<sequence>MALSAASALVLAPAVILLIYLLKWWKRVTLKNLPPGPMPLPVLGNALQISTTEMPRGLIKLSDTYGPVYTTYLANYRGIILIGYDAVREALVEHSDVFSDRGNLKLNEILFKTYGISLSNGERWKTMRRFSLMTLRSFGLGKRSVEERIQEEAQCLAERFMEHKDSLFDPKYLLGLAVSNVICSIVFGERFDYEDKKFMSLLSYIREIFRLVSSASGQLLNMYPDLMKMLPGPHQNLFVLSQNLKDFVMDMIRSHQETLDKNCPRDFIDCFLVKMEEEKNNPNTEFHKDNLQGTVIDLFFAGTETTSMTLTYAFLVLLKYPEIQDKVQREIDHVIGQERLPSAEDRPKMPYTDAVCHEIHRFADIVPLGLLHEASRDTTFRGYYVPKGTLVIPVLSSVLKDPKYFKDPDLFDPGHFLDENGKFKKNEAFMPFSTGKRLCMGEGLARTEVFLFLTTILQKFTLKTTTDKKNIKITPEPNTNGTRPQPYKMCVVPR</sequence>
<dbReference type="Proteomes" id="UP000824782">
    <property type="component" value="Unassembled WGS sequence"/>
</dbReference>
<keyword evidence="15" id="KW-0812">Transmembrane</keyword>
<dbReference type="PRINTS" id="PR00463">
    <property type="entry name" value="EP450I"/>
</dbReference>
<evidence type="ECO:0000256" key="7">
    <source>
        <dbReference type="ARBA" id="ARBA00022824"/>
    </source>
</evidence>
<evidence type="ECO:0000256" key="4">
    <source>
        <dbReference type="ARBA" id="ARBA00010617"/>
    </source>
</evidence>
<evidence type="ECO:0000256" key="8">
    <source>
        <dbReference type="ARBA" id="ARBA00022848"/>
    </source>
</evidence>
<feature type="transmembrane region" description="Helical" evidence="15">
    <location>
        <begin position="6"/>
        <end position="25"/>
    </location>
</feature>
<dbReference type="GO" id="GO:0008392">
    <property type="term" value="F:arachidonate epoxygenase activity"/>
    <property type="evidence" value="ECO:0007669"/>
    <property type="project" value="TreeGrafter"/>
</dbReference>
<dbReference type="AlphaFoldDB" id="A0AAV6ZY51"/>
<dbReference type="Pfam" id="PF00067">
    <property type="entry name" value="p450"/>
    <property type="match status" value="1"/>
</dbReference>
<dbReference type="GO" id="GO:0019373">
    <property type="term" value="P:epoxygenase P450 pathway"/>
    <property type="evidence" value="ECO:0007669"/>
    <property type="project" value="TreeGrafter"/>
</dbReference>
<comment type="caution">
    <text evidence="16">The sequence shown here is derived from an EMBL/GenBank/DDBJ whole genome shotgun (WGS) entry which is preliminary data.</text>
</comment>
<comment type="similarity">
    <text evidence="4 14">Belongs to the cytochrome P450 family.</text>
</comment>
<evidence type="ECO:0000256" key="5">
    <source>
        <dbReference type="ARBA" id="ARBA00022617"/>
    </source>
</evidence>
<keyword evidence="6 13" id="KW-0479">Metal-binding</keyword>
<name>A0AAV6ZY51_ENGPU</name>
<dbReference type="PRINTS" id="PR01684">
    <property type="entry name" value="EP450ICYP2A"/>
</dbReference>
<organism evidence="16 17">
    <name type="scientific">Engystomops pustulosus</name>
    <name type="common">Tungara frog</name>
    <name type="synonym">Physalaemus pustulosus</name>
    <dbReference type="NCBI Taxonomy" id="76066"/>
    <lineage>
        <taxon>Eukaryota</taxon>
        <taxon>Metazoa</taxon>
        <taxon>Chordata</taxon>
        <taxon>Craniata</taxon>
        <taxon>Vertebrata</taxon>
        <taxon>Euteleostomi</taxon>
        <taxon>Amphibia</taxon>
        <taxon>Batrachia</taxon>
        <taxon>Anura</taxon>
        <taxon>Neobatrachia</taxon>
        <taxon>Hyloidea</taxon>
        <taxon>Leptodactylidae</taxon>
        <taxon>Leiuperinae</taxon>
        <taxon>Engystomops</taxon>
    </lineage>
</organism>
<dbReference type="EMBL" id="WNYA01000010">
    <property type="protein sequence ID" value="KAG8552918.1"/>
    <property type="molecule type" value="Genomic_DNA"/>
</dbReference>
<dbReference type="PANTHER" id="PTHR24300">
    <property type="entry name" value="CYTOCHROME P450 508A4-RELATED"/>
    <property type="match status" value="1"/>
</dbReference>
<evidence type="ECO:0000256" key="11">
    <source>
        <dbReference type="ARBA" id="ARBA00023033"/>
    </source>
</evidence>
<evidence type="ECO:0000256" key="13">
    <source>
        <dbReference type="PIRSR" id="PIRSR602401-1"/>
    </source>
</evidence>
<dbReference type="Gene3D" id="1.10.630.10">
    <property type="entry name" value="Cytochrome P450"/>
    <property type="match status" value="1"/>
</dbReference>
<dbReference type="InterPro" id="IPR008067">
    <property type="entry name" value="Cyt_P450_E_grp-I_CYP2A-like"/>
</dbReference>
<accession>A0AAV6ZY51</accession>
<dbReference type="FunFam" id="1.10.630.10:FF:000001">
    <property type="entry name" value="Cytochrome P450, family 2"/>
    <property type="match status" value="1"/>
</dbReference>
<evidence type="ECO:0000256" key="15">
    <source>
        <dbReference type="SAM" id="Phobius"/>
    </source>
</evidence>
<dbReference type="GO" id="GO:0020037">
    <property type="term" value="F:heme binding"/>
    <property type="evidence" value="ECO:0007669"/>
    <property type="project" value="InterPro"/>
</dbReference>
<dbReference type="SUPFAM" id="SSF48264">
    <property type="entry name" value="Cytochrome P450"/>
    <property type="match status" value="1"/>
</dbReference>
<dbReference type="PANTHER" id="PTHR24300:SF394">
    <property type="entry name" value="CYTOCHROME P450 2H2"/>
    <property type="match status" value="1"/>
</dbReference>
<evidence type="ECO:0000256" key="14">
    <source>
        <dbReference type="RuleBase" id="RU000461"/>
    </source>
</evidence>
<keyword evidence="10 13" id="KW-0408">Iron</keyword>
<evidence type="ECO:0000256" key="3">
    <source>
        <dbReference type="ARBA" id="ARBA00004586"/>
    </source>
</evidence>
<keyword evidence="11 14" id="KW-0503">Monooxygenase</keyword>
<dbReference type="GO" id="GO:0006805">
    <property type="term" value="P:xenobiotic metabolic process"/>
    <property type="evidence" value="ECO:0007669"/>
    <property type="project" value="TreeGrafter"/>
</dbReference>
<keyword evidence="17" id="KW-1185">Reference proteome</keyword>
<keyword evidence="7" id="KW-0256">Endoplasmic reticulum</keyword>
<evidence type="ECO:0000313" key="16">
    <source>
        <dbReference type="EMBL" id="KAG8552918.1"/>
    </source>
</evidence>
<keyword evidence="5 13" id="KW-0349">Heme</keyword>
<dbReference type="CDD" id="cd11026">
    <property type="entry name" value="CYP2"/>
    <property type="match status" value="1"/>
</dbReference>
<dbReference type="GO" id="GO:0005789">
    <property type="term" value="C:endoplasmic reticulum membrane"/>
    <property type="evidence" value="ECO:0007669"/>
    <property type="project" value="UniProtKB-SubCell"/>
</dbReference>
<gene>
    <name evidence="16" type="ORF">GDO81_003156</name>
</gene>
<dbReference type="GO" id="GO:0005506">
    <property type="term" value="F:iron ion binding"/>
    <property type="evidence" value="ECO:0007669"/>
    <property type="project" value="InterPro"/>
</dbReference>
<keyword evidence="8" id="KW-0492">Microsome</keyword>
<evidence type="ECO:0000313" key="17">
    <source>
        <dbReference type="Proteomes" id="UP000824782"/>
    </source>
</evidence>
<proteinExistence type="inferred from homology"/>
<evidence type="ECO:0000256" key="9">
    <source>
        <dbReference type="ARBA" id="ARBA00023002"/>
    </source>
</evidence>
<dbReference type="InterPro" id="IPR002401">
    <property type="entry name" value="Cyt_P450_E_grp-I"/>
</dbReference>
<dbReference type="InterPro" id="IPR001128">
    <property type="entry name" value="Cyt_P450"/>
</dbReference>
<reference evidence="16" key="1">
    <citation type="thesis" date="2020" institute="ProQuest LLC" country="789 East Eisenhower Parkway, Ann Arbor, MI, USA">
        <title>Comparative Genomics and Chromosome Evolution.</title>
        <authorList>
            <person name="Mudd A.B."/>
        </authorList>
    </citation>
    <scope>NUCLEOTIDE SEQUENCE</scope>
    <source>
        <strain evidence="16">237g6f4</strain>
        <tissue evidence="16">Blood</tissue>
    </source>
</reference>
<evidence type="ECO:0000256" key="10">
    <source>
        <dbReference type="ARBA" id="ARBA00023004"/>
    </source>
</evidence>
<dbReference type="PRINTS" id="PR00385">
    <property type="entry name" value="P450"/>
</dbReference>
<protein>
    <submittedName>
        <fullName evidence="16">Uncharacterized protein</fullName>
    </submittedName>
</protein>
<dbReference type="InterPro" id="IPR017972">
    <property type="entry name" value="Cyt_P450_CS"/>
</dbReference>
<evidence type="ECO:0000256" key="2">
    <source>
        <dbReference type="ARBA" id="ARBA00004524"/>
    </source>
</evidence>
<dbReference type="PROSITE" id="PS00086">
    <property type="entry name" value="CYTOCHROME_P450"/>
    <property type="match status" value="1"/>
</dbReference>
<keyword evidence="9 14" id="KW-0560">Oxidoreductase</keyword>